<feature type="transmembrane region" description="Helical" evidence="8">
    <location>
        <begin position="121"/>
        <end position="141"/>
    </location>
</feature>
<feature type="transmembrane region" description="Helical" evidence="8">
    <location>
        <begin position="56"/>
        <end position="78"/>
    </location>
</feature>
<feature type="transmembrane region" description="Helical" evidence="8">
    <location>
        <begin position="284"/>
        <end position="302"/>
    </location>
</feature>
<feature type="transmembrane region" description="Helical" evidence="8">
    <location>
        <begin position="90"/>
        <end position="109"/>
    </location>
</feature>
<evidence type="ECO:0000256" key="2">
    <source>
        <dbReference type="ARBA" id="ARBA00007935"/>
    </source>
</evidence>
<dbReference type="InterPro" id="IPR037294">
    <property type="entry name" value="ABC_BtuC-like"/>
</dbReference>
<feature type="transmembrane region" description="Helical" evidence="8">
    <location>
        <begin position="193"/>
        <end position="215"/>
    </location>
</feature>
<evidence type="ECO:0000256" key="3">
    <source>
        <dbReference type="ARBA" id="ARBA00022448"/>
    </source>
</evidence>
<organism evidence="9 10">
    <name type="scientific">Halobacillus aidingensis</name>
    <dbReference type="NCBI Taxonomy" id="240303"/>
    <lineage>
        <taxon>Bacteria</taxon>
        <taxon>Bacillati</taxon>
        <taxon>Bacillota</taxon>
        <taxon>Bacilli</taxon>
        <taxon>Bacillales</taxon>
        <taxon>Bacillaceae</taxon>
        <taxon>Halobacillus</taxon>
    </lineage>
</organism>
<evidence type="ECO:0000313" key="9">
    <source>
        <dbReference type="EMBL" id="SDP11964.1"/>
    </source>
</evidence>
<keyword evidence="7 8" id="KW-0472">Membrane</keyword>
<evidence type="ECO:0000256" key="7">
    <source>
        <dbReference type="ARBA" id="ARBA00023136"/>
    </source>
</evidence>
<dbReference type="SUPFAM" id="SSF81345">
    <property type="entry name" value="ABC transporter involved in vitamin B12 uptake, BtuC"/>
    <property type="match status" value="1"/>
</dbReference>
<keyword evidence="6 8" id="KW-1133">Transmembrane helix</keyword>
<comment type="similarity">
    <text evidence="2">Belongs to the binding-protein-dependent transport system permease family. FecCD subfamily.</text>
</comment>
<dbReference type="PANTHER" id="PTHR30472">
    <property type="entry name" value="FERRIC ENTEROBACTIN TRANSPORT SYSTEM PERMEASE PROTEIN"/>
    <property type="match status" value="1"/>
</dbReference>
<evidence type="ECO:0000256" key="8">
    <source>
        <dbReference type="SAM" id="Phobius"/>
    </source>
</evidence>
<dbReference type="AlphaFoldDB" id="A0A1H0Q3Q5"/>
<accession>A0A1H0Q3Q5</accession>
<dbReference type="GO" id="GO:0033214">
    <property type="term" value="P:siderophore-iron import into cell"/>
    <property type="evidence" value="ECO:0007669"/>
    <property type="project" value="TreeGrafter"/>
</dbReference>
<evidence type="ECO:0000256" key="4">
    <source>
        <dbReference type="ARBA" id="ARBA00022475"/>
    </source>
</evidence>
<keyword evidence="4" id="KW-1003">Cell membrane</keyword>
<dbReference type="FunFam" id="1.10.3470.10:FF:000001">
    <property type="entry name" value="Vitamin B12 ABC transporter permease BtuC"/>
    <property type="match status" value="1"/>
</dbReference>
<dbReference type="GO" id="GO:0005886">
    <property type="term" value="C:plasma membrane"/>
    <property type="evidence" value="ECO:0007669"/>
    <property type="project" value="UniProtKB-SubCell"/>
</dbReference>
<keyword evidence="3" id="KW-0813">Transport</keyword>
<dbReference type="STRING" id="240303.SAMN05421677_11246"/>
<evidence type="ECO:0000256" key="5">
    <source>
        <dbReference type="ARBA" id="ARBA00022692"/>
    </source>
</evidence>
<dbReference type="InterPro" id="IPR000522">
    <property type="entry name" value="ABC_transptr_permease_BtuC"/>
</dbReference>
<feature type="transmembrane region" description="Helical" evidence="8">
    <location>
        <begin position="153"/>
        <end position="173"/>
    </location>
</feature>
<dbReference type="EMBL" id="FNIZ01000012">
    <property type="protein sequence ID" value="SDP11964.1"/>
    <property type="molecule type" value="Genomic_DNA"/>
</dbReference>
<reference evidence="10" key="1">
    <citation type="submission" date="2016-10" db="EMBL/GenBank/DDBJ databases">
        <authorList>
            <person name="Varghese N."/>
            <person name="Submissions S."/>
        </authorList>
    </citation>
    <scope>NUCLEOTIDE SEQUENCE [LARGE SCALE GENOMIC DNA]</scope>
    <source>
        <strain evidence="10">CGMCC 1.3703</strain>
    </source>
</reference>
<keyword evidence="5 8" id="KW-0812">Transmembrane</keyword>
<dbReference type="Proteomes" id="UP000198860">
    <property type="component" value="Unassembled WGS sequence"/>
</dbReference>
<comment type="subcellular location">
    <subcellularLocation>
        <location evidence="1">Cell membrane</location>
        <topology evidence="1">Multi-pass membrane protein</topology>
    </subcellularLocation>
</comment>
<proteinExistence type="inferred from homology"/>
<dbReference type="Gene3D" id="1.10.3470.10">
    <property type="entry name" value="ABC transporter involved in vitamin B12 uptake, BtuC"/>
    <property type="match status" value="1"/>
</dbReference>
<dbReference type="PANTHER" id="PTHR30472:SF64">
    <property type="entry name" value="IRON(3+)-HYDROXAMATE IMPORT SYSTEM PERMEASE PROTEIN FHUG"/>
    <property type="match status" value="1"/>
</dbReference>
<dbReference type="RefSeq" id="WP_089652873.1">
    <property type="nucleotide sequence ID" value="NZ_FNIZ01000012.1"/>
</dbReference>
<feature type="transmembrane region" description="Helical" evidence="8">
    <location>
        <begin position="244"/>
        <end position="272"/>
    </location>
</feature>
<evidence type="ECO:0000256" key="6">
    <source>
        <dbReference type="ARBA" id="ARBA00022989"/>
    </source>
</evidence>
<protein>
    <submittedName>
        <fullName evidence="9">Iron complex transport system permease protein</fullName>
    </submittedName>
</protein>
<name>A0A1H0Q3Q5_HALAD</name>
<evidence type="ECO:0000313" key="10">
    <source>
        <dbReference type="Proteomes" id="UP000198860"/>
    </source>
</evidence>
<dbReference type="GO" id="GO:0022857">
    <property type="term" value="F:transmembrane transporter activity"/>
    <property type="evidence" value="ECO:0007669"/>
    <property type="project" value="InterPro"/>
</dbReference>
<dbReference type="CDD" id="cd06550">
    <property type="entry name" value="TM_ABC_iron-siderophores_like"/>
    <property type="match status" value="1"/>
</dbReference>
<feature type="transmembrane region" description="Helical" evidence="8">
    <location>
        <begin position="314"/>
        <end position="331"/>
    </location>
</feature>
<gene>
    <name evidence="9" type="ORF">SAMN05421677_11246</name>
</gene>
<keyword evidence="10" id="KW-1185">Reference proteome</keyword>
<sequence length="334" mass="35831">MKKTRFSFVMAVLFLFLSFMVLISLNMGVVKIAPLDVLKTFIGQGTDRQELVLFNFRLPSMVLALFVGAGLAVSGAILQGVTQNDLADPGILGINTGAGFAVILYIFFFQQSMSMVTGFGIYILPLFALIGAFIAAFLVYALAWKKGVNPIRLILVGIGVNAGFSAILIIFQVKMNPQDFNQALVWLAGDLWMGNWNLVFVIVPPILLMIGWTIYKSRTLNVMNLGDAMSMGLGIPVEKARRTFLLLAVGLAGLSVAAGGGIAFLGLVAPHIARRIVGPGHQRMIPAAALIGAIFLVVADTIGKNIIAPAEIPVGIVVSIVSTPYFVYLLMKTQ</sequence>
<dbReference type="Pfam" id="PF01032">
    <property type="entry name" value="FecCD"/>
    <property type="match status" value="1"/>
</dbReference>
<evidence type="ECO:0000256" key="1">
    <source>
        <dbReference type="ARBA" id="ARBA00004651"/>
    </source>
</evidence>
<dbReference type="OrthoDB" id="9811721at2"/>